<reference evidence="12 13" key="1">
    <citation type="submission" date="2019-03" db="EMBL/GenBank/DDBJ databases">
        <title>Porphyromonas levii Isolated from the Uterus of Dairy Cows.</title>
        <authorList>
            <person name="Francis A.M."/>
        </authorList>
    </citation>
    <scope>NUCLEOTIDE SEQUENCE [LARGE SCALE GENOMIC DNA]</scope>
    <source>
        <strain evidence="12 13">AF5678</strain>
    </source>
</reference>
<dbReference type="InterPro" id="IPR027256">
    <property type="entry name" value="P-typ_ATPase_IB"/>
</dbReference>
<dbReference type="InterPro" id="IPR008250">
    <property type="entry name" value="ATPase_P-typ_transduc_dom_A_sf"/>
</dbReference>
<feature type="transmembrane region" description="Helical" evidence="10">
    <location>
        <begin position="327"/>
        <end position="347"/>
    </location>
</feature>
<dbReference type="Pfam" id="PF00702">
    <property type="entry name" value="Hydrolase"/>
    <property type="match status" value="1"/>
</dbReference>
<keyword evidence="12" id="KW-0378">Hydrolase</keyword>
<keyword evidence="10" id="KW-1003">Cell membrane</keyword>
<evidence type="ECO:0000256" key="10">
    <source>
        <dbReference type="RuleBase" id="RU362081"/>
    </source>
</evidence>
<dbReference type="EC" id="3.6.3.3" evidence="12"/>
<dbReference type="GO" id="GO:0016887">
    <property type="term" value="F:ATP hydrolysis activity"/>
    <property type="evidence" value="ECO:0007669"/>
    <property type="project" value="InterPro"/>
</dbReference>
<proteinExistence type="inferred from homology"/>
<dbReference type="CDD" id="cd02094">
    <property type="entry name" value="P-type_ATPase_Cu-like"/>
    <property type="match status" value="1"/>
</dbReference>
<dbReference type="Gene3D" id="3.40.1110.10">
    <property type="entry name" value="Calcium-transporting ATPase, cytoplasmic domain N"/>
    <property type="match status" value="1"/>
</dbReference>
<dbReference type="SFLD" id="SFLDS00003">
    <property type="entry name" value="Haloacid_Dehalogenase"/>
    <property type="match status" value="1"/>
</dbReference>
<dbReference type="Gene3D" id="3.30.70.100">
    <property type="match status" value="1"/>
</dbReference>
<dbReference type="NCBIfam" id="TIGR01511">
    <property type="entry name" value="ATPase-IB1_Cu"/>
    <property type="match status" value="1"/>
</dbReference>
<keyword evidence="9 10" id="KW-0472">Membrane</keyword>
<feature type="transmembrane region" description="Helical" evidence="10">
    <location>
        <begin position="359"/>
        <end position="387"/>
    </location>
</feature>
<feature type="transmembrane region" description="Helical" evidence="10">
    <location>
        <begin position="107"/>
        <end position="124"/>
    </location>
</feature>
<dbReference type="PANTHER" id="PTHR43520">
    <property type="entry name" value="ATP7, ISOFORM B"/>
    <property type="match status" value="1"/>
</dbReference>
<evidence type="ECO:0000259" key="11">
    <source>
        <dbReference type="PROSITE" id="PS50846"/>
    </source>
</evidence>
<name>A0A4Y8WNM4_9PORP</name>
<dbReference type="GO" id="GO:0055070">
    <property type="term" value="P:copper ion homeostasis"/>
    <property type="evidence" value="ECO:0007669"/>
    <property type="project" value="TreeGrafter"/>
</dbReference>
<keyword evidence="3 10" id="KW-0812">Transmembrane</keyword>
<evidence type="ECO:0000313" key="13">
    <source>
        <dbReference type="Proteomes" id="UP000297225"/>
    </source>
</evidence>
<feature type="domain" description="HMA" evidence="11">
    <location>
        <begin position="1"/>
        <end position="58"/>
    </location>
</feature>
<accession>A0A4Y8WNM4</accession>
<dbReference type="RefSeq" id="WP_134852637.1">
    <property type="nucleotide sequence ID" value="NZ_SPNC01000123.1"/>
</dbReference>
<evidence type="ECO:0000256" key="7">
    <source>
        <dbReference type="ARBA" id="ARBA00022967"/>
    </source>
</evidence>
<keyword evidence="13" id="KW-1185">Reference proteome</keyword>
<keyword evidence="8 10" id="KW-1133">Transmembrane helix</keyword>
<keyword evidence="7" id="KW-1278">Translocase</keyword>
<dbReference type="GO" id="GO:0005507">
    <property type="term" value="F:copper ion binding"/>
    <property type="evidence" value="ECO:0007669"/>
    <property type="project" value="TreeGrafter"/>
</dbReference>
<dbReference type="GO" id="GO:0043682">
    <property type="term" value="F:P-type divalent copper transporter activity"/>
    <property type="evidence" value="ECO:0007669"/>
    <property type="project" value="TreeGrafter"/>
</dbReference>
<feature type="transmembrane region" description="Helical" evidence="10">
    <location>
        <begin position="145"/>
        <end position="164"/>
    </location>
</feature>
<evidence type="ECO:0000256" key="5">
    <source>
        <dbReference type="ARBA" id="ARBA00022741"/>
    </source>
</evidence>
<keyword evidence="4 10" id="KW-0479">Metal-binding</keyword>
<dbReference type="InterPro" id="IPR006121">
    <property type="entry name" value="HMA_dom"/>
</dbReference>
<dbReference type="InterPro" id="IPR001757">
    <property type="entry name" value="P_typ_ATPase"/>
</dbReference>
<dbReference type="GO" id="GO:0012505">
    <property type="term" value="C:endomembrane system"/>
    <property type="evidence" value="ECO:0007669"/>
    <property type="project" value="UniProtKB-SubCell"/>
</dbReference>
<dbReference type="GO" id="GO:0005886">
    <property type="term" value="C:plasma membrane"/>
    <property type="evidence" value="ECO:0007669"/>
    <property type="project" value="UniProtKB-SubCell"/>
</dbReference>
<feature type="transmembrane region" description="Helical" evidence="10">
    <location>
        <begin position="83"/>
        <end position="101"/>
    </location>
</feature>
<feature type="transmembrane region" description="Helical" evidence="10">
    <location>
        <begin position="686"/>
        <end position="706"/>
    </location>
</feature>
<feature type="transmembrane region" description="Helical" evidence="10">
    <location>
        <begin position="176"/>
        <end position="194"/>
    </location>
</feature>
<evidence type="ECO:0000256" key="8">
    <source>
        <dbReference type="ARBA" id="ARBA00022989"/>
    </source>
</evidence>
<dbReference type="Proteomes" id="UP000297225">
    <property type="component" value="Unassembled WGS sequence"/>
</dbReference>
<dbReference type="SFLD" id="SFLDF00027">
    <property type="entry name" value="p-type_atpase"/>
    <property type="match status" value="1"/>
</dbReference>
<dbReference type="FunFam" id="3.30.70.100:FF:000001">
    <property type="entry name" value="ATPase copper transporting beta"/>
    <property type="match status" value="1"/>
</dbReference>
<protein>
    <submittedName>
        <fullName evidence="12">Cadmium-translocating P-type ATPase</fullName>
        <ecNumber evidence="12">3.6.3.3</ecNumber>
    </submittedName>
</protein>
<dbReference type="SUPFAM" id="SSF55008">
    <property type="entry name" value="HMA, heavy metal-associated domain"/>
    <property type="match status" value="1"/>
</dbReference>
<dbReference type="EMBL" id="SPNC01000123">
    <property type="protein sequence ID" value="TFH94435.1"/>
    <property type="molecule type" value="Genomic_DNA"/>
</dbReference>
<evidence type="ECO:0000256" key="9">
    <source>
        <dbReference type="ARBA" id="ARBA00023136"/>
    </source>
</evidence>
<evidence type="ECO:0000256" key="3">
    <source>
        <dbReference type="ARBA" id="ARBA00022692"/>
    </source>
</evidence>
<dbReference type="NCBIfam" id="TIGR01512">
    <property type="entry name" value="ATPase-IB2_Cd"/>
    <property type="match status" value="1"/>
</dbReference>
<organism evidence="12 13">
    <name type="scientific">Porphyromonas levii</name>
    <dbReference type="NCBI Taxonomy" id="28114"/>
    <lineage>
        <taxon>Bacteria</taxon>
        <taxon>Pseudomonadati</taxon>
        <taxon>Bacteroidota</taxon>
        <taxon>Bacteroidia</taxon>
        <taxon>Bacteroidales</taxon>
        <taxon>Porphyromonadaceae</taxon>
        <taxon>Porphyromonas</taxon>
    </lineage>
</organism>
<evidence type="ECO:0000256" key="2">
    <source>
        <dbReference type="ARBA" id="ARBA00006024"/>
    </source>
</evidence>
<comment type="similarity">
    <text evidence="2 10">Belongs to the cation transport ATPase (P-type) (TC 3.A.3) family. Type IB subfamily.</text>
</comment>
<dbReference type="SUPFAM" id="SSF56784">
    <property type="entry name" value="HAD-like"/>
    <property type="match status" value="1"/>
</dbReference>
<dbReference type="SFLD" id="SFLDG00002">
    <property type="entry name" value="C1.7:_P-type_atpase_like"/>
    <property type="match status" value="1"/>
</dbReference>
<dbReference type="SUPFAM" id="SSF81665">
    <property type="entry name" value="Calcium ATPase, transmembrane domain M"/>
    <property type="match status" value="1"/>
</dbReference>
<dbReference type="InterPro" id="IPR044492">
    <property type="entry name" value="P_typ_ATPase_HD_dom"/>
</dbReference>
<keyword evidence="6 10" id="KW-0067">ATP-binding</keyword>
<dbReference type="PRINTS" id="PR00119">
    <property type="entry name" value="CATATPASE"/>
</dbReference>
<dbReference type="Gene3D" id="3.40.50.1000">
    <property type="entry name" value="HAD superfamily/HAD-like"/>
    <property type="match status" value="1"/>
</dbReference>
<dbReference type="STRING" id="1122973.GCA_000379925_00395"/>
<dbReference type="AlphaFoldDB" id="A0A4Y8WNM4"/>
<dbReference type="InterPro" id="IPR023299">
    <property type="entry name" value="ATPase_P-typ_cyto_dom_N"/>
</dbReference>
<dbReference type="PANTHER" id="PTHR43520:SF8">
    <property type="entry name" value="P-TYPE CU(+) TRANSPORTER"/>
    <property type="match status" value="1"/>
</dbReference>
<dbReference type="InterPro" id="IPR023214">
    <property type="entry name" value="HAD_sf"/>
</dbReference>
<dbReference type="InterPro" id="IPR023298">
    <property type="entry name" value="ATPase_P-typ_TM_dom_sf"/>
</dbReference>
<dbReference type="SUPFAM" id="SSF81653">
    <property type="entry name" value="Calcium ATPase, transduction domain A"/>
    <property type="match status" value="1"/>
</dbReference>
<dbReference type="PROSITE" id="PS50846">
    <property type="entry name" value="HMA_2"/>
    <property type="match status" value="1"/>
</dbReference>
<dbReference type="NCBIfam" id="TIGR01494">
    <property type="entry name" value="ATPase_P-type"/>
    <property type="match status" value="1"/>
</dbReference>
<comment type="caution">
    <text evidence="12">The sequence shown here is derived from an EMBL/GenBank/DDBJ whole genome shotgun (WGS) entry which is preliminary data.</text>
</comment>
<dbReference type="CDD" id="cd00371">
    <property type="entry name" value="HMA"/>
    <property type="match status" value="1"/>
</dbReference>
<sequence>MSCAGCVAAVQSQLNKAKGVSNAEVHLLEGRTVITYDERKTSPEQLRAEVRSLGYDMLIEERTEVREAQRAERERAELSHVRTRLIVTVLLTIVMMAVSHLGVPERLTHLVMLILATVIMFYSAGGYHKRALKQLTHLTFTMDTLISMSVSVAYFFSLIRYTILGTIEEGGLFGNSYFDVVGMVMSFVLLGKYIEERAKYKTNDALRNLMALTPETALVRRGDEWVELHVNEIQIGDYIRLRKGDRVPVDGLLQEHGTFDESSITGEPLPVNKESGSEVFSGTVSVGAVTTLQATKVGSATLLGRIIDAVRQAQASKAPIQRIADKVSGVFVPFILAIALLTLVAWGVGGIEQPWLHGIYFAISVLCIACPCALGLATPTAITVAMGKASKEGLLIRDAVALERLAKVSDIVYDKTGTLTEGTPEVIAYAGDMSQEQEALLVRAELQSSHPLAAAILSRFSMMQHTAEPQHVEEVAGVGLRFEYQGDSYFVGNKRPASLSVAHPLEMAHPLATFVYYTKGEQLLALLVVEDKVRPDSREALQQLHRETGATIHLLSGDRLERAQALGQELGIAEVRGGLSPLDKKSYIEALQQQGKVVAMVGDGINDSPALATADLSIAMSSGSDIANSVSQVTVIGGSPYALERAIRLSRKTVRIIHQNFFWAFVYNLLAVPIAAGVFYPNLFVSPMIAAAAMAFSSVCVVLNSLRLQNSSS</sequence>
<gene>
    <name evidence="12" type="primary">cadA</name>
    <name evidence="12" type="ORF">E4P47_07500</name>
</gene>
<dbReference type="InterPro" id="IPR059000">
    <property type="entry name" value="ATPase_P-type_domA"/>
</dbReference>
<dbReference type="Pfam" id="PF00122">
    <property type="entry name" value="E1-E2_ATPase"/>
    <property type="match status" value="1"/>
</dbReference>
<keyword evidence="5 10" id="KW-0547">Nucleotide-binding</keyword>
<dbReference type="NCBIfam" id="TIGR01525">
    <property type="entry name" value="ATPase-IB_hvy"/>
    <property type="match status" value="1"/>
</dbReference>
<feature type="non-terminal residue" evidence="12">
    <location>
        <position position="713"/>
    </location>
</feature>
<dbReference type="Pfam" id="PF00403">
    <property type="entry name" value="HMA"/>
    <property type="match status" value="1"/>
</dbReference>
<dbReference type="PROSITE" id="PS00154">
    <property type="entry name" value="ATPASE_E1_E2"/>
    <property type="match status" value="1"/>
</dbReference>
<dbReference type="InterPro" id="IPR036163">
    <property type="entry name" value="HMA_dom_sf"/>
</dbReference>
<dbReference type="PRINTS" id="PR00943">
    <property type="entry name" value="CUATPASE"/>
</dbReference>
<comment type="subcellular location">
    <subcellularLocation>
        <location evidence="10">Cell membrane</location>
    </subcellularLocation>
    <subcellularLocation>
        <location evidence="1">Endomembrane system</location>
        <topology evidence="1">Multi-pass membrane protein</topology>
    </subcellularLocation>
</comment>
<evidence type="ECO:0000256" key="4">
    <source>
        <dbReference type="ARBA" id="ARBA00022723"/>
    </source>
</evidence>
<evidence type="ECO:0000256" key="6">
    <source>
        <dbReference type="ARBA" id="ARBA00022840"/>
    </source>
</evidence>
<dbReference type="Gene3D" id="2.70.150.10">
    <property type="entry name" value="Calcium-transporting ATPase, cytoplasmic transduction domain A"/>
    <property type="match status" value="1"/>
</dbReference>
<feature type="transmembrane region" description="Helical" evidence="10">
    <location>
        <begin position="661"/>
        <end position="680"/>
    </location>
</feature>
<dbReference type="GO" id="GO:0005524">
    <property type="term" value="F:ATP binding"/>
    <property type="evidence" value="ECO:0007669"/>
    <property type="project" value="UniProtKB-UniRule"/>
</dbReference>
<evidence type="ECO:0000256" key="1">
    <source>
        <dbReference type="ARBA" id="ARBA00004127"/>
    </source>
</evidence>
<evidence type="ECO:0000313" key="12">
    <source>
        <dbReference type="EMBL" id="TFH94435.1"/>
    </source>
</evidence>
<dbReference type="InterPro" id="IPR018303">
    <property type="entry name" value="ATPase_P-typ_P_site"/>
</dbReference>
<dbReference type="InterPro" id="IPR036412">
    <property type="entry name" value="HAD-like_sf"/>
</dbReference>